<keyword evidence="4" id="KW-1185">Reference proteome</keyword>
<keyword evidence="2" id="KW-0812">Transmembrane</keyword>
<evidence type="ECO:0000313" key="4">
    <source>
        <dbReference type="Proteomes" id="UP001500886"/>
    </source>
</evidence>
<evidence type="ECO:0000256" key="1">
    <source>
        <dbReference type="SAM" id="MobiDB-lite"/>
    </source>
</evidence>
<reference evidence="3 4" key="1">
    <citation type="journal article" date="2019" name="Int. J. Syst. Evol. Microbiol.">
        <title>The Global Catalogue of Microorganisms (GCM) 10K type strain sequencing project: providing services to taxonomists for standard genome sequencing and annotation.</title>
        <authorList>
            <consortium name="The Broad Institute Genomics Platform"/>
            <consortium name="The Broad Institute Genome Sequencing Center for Infectious Disease"/>
            <person name="Wu L."/>
            <person name="Ma J."/>
        </authorList>
    </citation>
    <scope>NUCLEOTIDE SEQUENCE [LARGE SCALE GENOMIC DNA]</scope>
    <source>
        <strain evidence="3 4">JCM 4542</strain>
    </source>
</reference>
<evidence type="ECO:0000313" key="3">
    <source>
        <dbReference type="EMBL" id="GAA2718228.1"/>
    </source>
</evidence>
<accession>A0ABN3TS42</accession>
<comment type="caution">
    <text evidence="3">The sequence shown here is derived from an EMBL/GenBank/DDBJ whole genome shotgun (WGS) entry which is preliminary data.</text>
</comment>
<keyword evidence="2" id="KW-1133">Transmembrane helix</keyword>
<gene>
    <name evidence="3" type="ORF">GCM10010315_33280</name>
</gene>
<keyword evidence="2" id="KW-0472">Membrane</keyword>
<feature type="region of interest" description="Disordered" evidence="1">
    <location>
        <begin position="12"/>
        <end position="32"/>
    </location>
</feature>
<feature type="transmembrane region" description="Helical" evidence="2">
    <location>
        <begin position="45"/>
        <end position="67"/>
    </location>
</feature>
<organism evidence="3 4">
    <name type="scientific">Streptomyces luteosporeus</name>
    <dbReference type="NCBI Taxonomy" id="173856"/>
    <lineage>
        <taxon>Bacteria</taxon>
        <taxon>Bacillati</taxon>
        <taxon>Actinomycetota</taxon>
        <taxon>Actinomycetes</taxon>
        <taxon>Kitasatosporales</taxon>
        <taxon>Streptomycetaceae</taxon>
        <taxon>Streptomyces</taxon>
    </lineage>
</organism>
<protein>
    <submittedName>
        <fullName evidence="3">Uncharacterized protein</fullName>
    </submittedName>
</protein>
<evidence type="ECO:0000256" key="2">
    <source>
        <dbReference type="SAM" id="Phobius"/>
    </source>
</evidence>
<dbReference type="Proteomes" id="UP001500886">
    <property type="component" value="Unassembled WGS sequence"/>
</dbReference>
<sequence length="77" mass="7460">MAVALTLAPAAAVRADSPPPATAPVQPGVSSPGAVPLSPGTVVHAALPAFVAGLGSGSVLAVTGWAIRRLAARRARD</sequence>
<name>A0ABN3TS42_9ACTN</name>
<proteinExistence type="predicted"/>
<dbReference type="EMBL" id="BAAASL010000011">
    <property type="protein sequence ID" value="GAA2718228.1"/>
    <property type="molecule type" value="Genomic_DNA"/>
</dbReference>